<evidence type="ECO:0000313" key="2">
    <source>
        <dbReference type="Proteomes" id="UP000005277"/>
    </source>
</evidence>
<proteinExistence type="predicted"/>
<sequence length="156" mass="19172">MEIWKDLLDRGWRFNADVISSFDVPRYEFNRFRMRIRDSYPKFYRDNVFKREDRRLLLSPKMVEIMKDIYDSHRWKNERVCDDDFAKALSKFDESNDKSFKEESFYKIDFNGEDFETIRGMVDEKISHLDDEIRVLNDYKANLLEFRDKVVYLSEN</sequence>
<organism evidence="1 2">
    <name type="scientific">Anaerococcus hydrogenalis ACS-025-V-Sch4</name>
    <dbReference type="NCBI Taxonomy" id="879306"/>
    <lineage>
        <taxon>Bacteria</taxon>
        <taxon>Bacillati</taxon>
        <taxon>Bacillota</taxon>
        <taxon>Tissierellia</taxon>
        <taxon>Tissierellales</taxon>
        <taxon>Peptoniphilaceae</taxon>
        <taxon>Anaerococcus</taxon>
    </lineage>
</organism>
<dbReference type="Proteomes" id="UP000005277">
    <property type="component" value="Unassembled WGS sequence"/>
</dbReference>
<gene>
    <name evidence="1" type="ORF">HMPREF9246_1264</name>
</gene>
<reference evidence="1 2" key="1">
    <citation type="submission" date="2011-01" db="EMBL/GenBank/DDBJ databases">
        <authorList>
            <person name="Durkin A.S."/>
            <person name="Madupu R."/>
            <person name="Torralba M."/>
            <person name="Gillis M."/>
            <person name="Methe B."/>
            <person name="Sutton G."/>
            <person name="Nelson K.E."/>
        </authorList>
    </citation>
    <scope>NUCLEOTIDE SEQUENCE [LARGE SCALE GENOMIC DNA]</scope>
    <source>
        <strain evidence="1 2">ACS-025-V-Sch4</strain>
    </source>
</reference>
<dbReference type="EMBL" id="AEXN01000032">
    <property type="protein sequence ID" value="EGC83670.1"/>
    <property type="molecule type" value="Genomic_DNA"/>
</dbReference>
<evidence type="ECO:0000313" key="1">
    <source>
        <dbReference type="EMBL" id="EGC83670.1"/>
    </source>
</evidence>
<keyword evidence="2" id="KW-1185">Reference proteome</keyword>
<name>F0H1R0_9FIRM</name>
<dbReference type="AlphaFoldDB" id="F0H1R0"/>
<comment type="caution">
    <text evidence="1">The sequence shown here is derived from an EMBL/GenBank/DDBJ whole genome shotgun (WGS) entry which is preliminary data.</text>
</comment>
<protein>
    <submittedName>
        <fullName evidence="1">Uncharacterized protein</fullName>
    </submittedName>
</protein>
<accession>F0H1R0</accession>